<accession>A0A4U7B808</accession>
<proteinExistence type="predicted"/>
<sequence>MAEPLRQLPPHISGREELQQVFATNESRRSLLNAIVKLDAAAERKQHVEQKDRVMPITATIAPTHDFFTVANPGNVSKEDFIKIGMTALVHLDRPMIRCMLAGRVWDYLVDSANSGLLPEMLKPAPDDVSRLRPEIYIELFRAEDATLPNVAQMEVLRERLQLYVQDVVFDPDVDRRYGICLSQDNKRAGIAEAIDSSVLSNGFDPVMCSSRVGMRKYVRSRKDLDGVKSMITALQRHQPFETSAGQDIVRVGFTTGGIVEQAENAAHRDMSGQKNLLYLVDAIFKTMSPELGPRIQMQYYTVMVLHKPEMAGIAEHIVARICGAYAEDGGCNISWAGHQVAHANNIPHSWYRKYKQEAKERGVLPREVAYELELRKKEKEMEVSPRSSDGSANERMDSVHSSSDKAARVLVRSSNIQQMVLDSMDQFLDHIDGLVDDGRMPQGALRRMSRICAKGLEKETEVSGQGAI</sequence>
<gene>
    <name evidence="2" type="ORF">C1H76_2889</name>
</gene>
<feature type="compositionally biased region" description="Basic and acidic residues" evidence="1">
    <location>
        <begin position="393"/>
        <end position="405"/>
    </location>
</feature>
<dbReference type="AlphaFoldDB" id="A0A4U7B808"/>
<organism evidence="2 3">
    <name type="scientific">Elsinoe australis</name>
    <dbReference type="NCBI Taxonomy" id="40998"/>
    <lineage>
        <taxon>Eukaryota</taxon>
        <taxon>Fungi</taxon>
        <taxon>Dikarya</taxon>
        <taxon>Ascomycota</taxon>
        <taxon>Pezizomycotina</taxon>
        <taxon>Dothideomycetes</taxon>
        <taxon>Dothideomycetidae</taxon>
        <taxon>Myriangiales</taxon>
        <taxon>Elsinoaceae</taxon>
        <taxon>Elsinoe</taxon>
    </lineage>
</organism>
<dbReference type="EMBL" id="PTQR01000037">
    <property type="protein sequence ID" value="TKX24936.1"/>
    <property type="molecule type" value="Genomic_DNA"/>
</dbReference>
<comment type="caution">
    <text evidence="2">The sequence shown here is derived from an EMBL/GenBank/DDBJ whole genome shotgun (WGS) entry which is preliminary data.</text>
</comment>
<reference evidence="2 3" key="1">
    <citation type="submission" date="2018-02" db="EMBL/GenBank/DDBJ databases">
        <title>Draft genome sequences of Elsinoe sp., causing black scab on jojoba.</title>
        <authorList>
            <person name="Stodart B."/>
            <person name="Jeffress S."/>
            <person name="Ash G."/>
            <person name="Arun Chinnappa K."/>
        </authorList>
    </citation>
    <scope>NUCLEOTIDE SEQUENCE [LARGE SCALE GENOMIC DNA]</scope>
    <source>
        <strain evidence="2 3">Hillstone_2</strain>
    </source>
</reference>
<evidence type="ECO:0000313" key="2">
    <source>
        <dbReference type="EMBL" id="TKX24936.1"/>
    </source>
</evidence>
<name>A0A4U7B808_9PEZI</name>
<evidence type="ECO:0000313" key="3">
    <source>
        <dbReference type="Proteomes" id="UP000308133"/>
    </source>
</evidence>
<dbReference type="Proteomes" id="UP000308133">
    <property type="component" value="Unassembled WGS sequence"/>
</dbReference>
<evidence type="ECO:0000256" key="1">
    <source>
        <dbReference type="SAM" id="MobiDB-lite"/>
    </source>
</evidence>
<protein>
    <submittedName>
        <fullName evidence="2">Uncharacterized protein</fullName>
    </submittedName>
</protein>
<feature type="region of interest" description="Disordered" evidence="1">
    <location>
        <begin position="380"/>
        <end position="405"/>
    </location>
</feature>